<keyword evidence="2" id="KW-0732">Signal</keyword>
<dbReference type="AlphaFoldDB" id="A0A412Z460"/>
<comment type="caution">
    <text evidence="3">The sequence shown here is derived from an EMBL/GenBank/DDBJ whole genome shotgun (WGS) entry which is preliminary data.</text>
</comment>
<evidence type="ECO:0000313" key="4">
    <source>
        <dbReference type="Proteomes" id="UP000284543"/>
    </source>
</evidence>
<name>A0A412Z460_9FIRM</name>
<feature type="chain" id="PRO_5019127131" evidence="2">
    <location>
        <begin position="26"/>
        <end position="262"/>
    </location>
</feature>
<keyword evidence="1" id="KW-0472">Membrane</keyword>
<gene>
    <name evidence="3" type="ORF">DWW02_15570</name>
</gene>
<evidence type="ECO:0000256" key="2">
    <source>
        <dbReference type="SAM" id="SignalP"/>
    </source>
</evidence>
<accession>A0A412Z460</accession>
<evidence type="ECO:0000256" key="1">
    <source>
        <dbReference type="SAM" id="Phobius"/>
    </source>
</evidence>
<dbReference type="Proteomes" id="UP000284543">
    <property type="component" value="Unassembled WGS sequence"/>
</dbReference>
<sequence length="262" mass="27728">MKGKGYITFMVAAALSMGLAVTAMAEESGSGEPGGAQLGTMIEMADRLAPEGEDAAVISHIKGVTDSQGRLAVPMYQDAELVSVQAGAGTLKGEPKEQHSGMTSYLVADFDEADFPVELTLNWHQEGTYKMKAAKTSGTAPGNLKAVTYSMVNTAPVSIGFYSLELAVPEGYELAGIVGYDPEEEYGIFTDQGVKYGAYVFGEVPVGRECEMTVNIKKAGGNLALSMWGATILISAYFLYKNKGMLKEAKELAAKKKMGGNS</sequence>
<keyword evidence="1" id="KW-1133">Transmembrane helix</keyword>
<organism evidence="3 4">
    <name type="scientific">Enterocloster bolteae</name>
    <dbReference type="NCBI Taxonomy" id="208479"/>
    <lineage>
        <taxon>Bacteria</taxon>
        <taxon>Bacillati</taxon>
        <taxon>Bacillota</taxon>
        <taxon>Clostridia</taxon>
        <taxon>Lachnospirales</taxon>
        <taxon>Lachnospiraceae</taxon>
        <taxon>Enterocloster</taxon>
    </lineage>
</organism>
<protein>
    <submittedName>
        <fullName evidence="3">Uncharacterized protein</fullName>
    </submittedName>
</protein>
<proteinExistence type="predicted"/>
<dbReference type="EMBL" id="QRZM01000006">
    <property type="protein sequence ID" value="RGV74762.1"/>
    <property type="molecule type" value="Genomic_DNA"/>
</dbReference>
<evidence type="ECO:0000313" key="3">
    <source>
        <dbReference type="EMBL" id="RGV74762.1"/>
    </source>
</evidence>
<keyword evidence="1" id="KW-0812">Transmembrane</keyword>
<feature type="transmembrane region" description="Helical" evidence="1">
    <location>
        <begin position="219"/>
        <end position="240"/>
    </location>
</feature>
<reference evidence="3 4" key="1">
    <citation type="submission" date="2018-08" db="EMBL/GenBank/DDBJ databases">
        <title>A genome reference for cultivated species of the human gut microbiota.</title>
        <authorList>
            <person name="Zou Y."/>
            <person name="Xue W."/>
            <person name="Luo G."/>
        </authorList>
    </citation>
    <scope>NUCLEOTIDE SEQUENCE [LARGE SCALE GENOMIC DNA]</scope>
    <source>
        <strain evidence="3 4">AF14-18</strain>
    </source>
</reference>
<feature type="signal peptide" evidence="2">
    <location>
        <begin position="1"/>
        <end position="25"/>
    </location>
</feature>
<dbReference type="RefSeq" id="WP_118018890.1">
    <property type="nucleotide sequence ID" value="NZ_CAUHGS010000026.1"/>
</dbReference>